<dbReference type="EMBL" id="DQVR01000062">
    <property type="protein sequence ID" value="HIQ23977.1"/>
    <property type="molecule type" value="Genomic_DNA"/>
</dbReference>
<evidence type="ECO:0000313" key="1">
    <source>
        <dbReference type="EMBL" id="HIQ23977.1"/>
    </source>
</evidence>
<dbReference type="Proteomes" id="UP000600071">
    <property type="component" value="Unassembled WGS sequence"/>
</dbReference>
<proteinExistence type="predicted"/>
<accession>A0A832ZT72</accession>
<comment type="caution">
    <text evidence="1">The sequence shown here is derived from an EMBL/GenBank/DDBJ whole genome shotgun (WGS) entry which is preliminary data.</text>
</comment>
<dbReference type="Gene3D" id="3.40.1280.10">
    <property type="match status" value="1"/>
</dbReference>
<dbReference type="SUPFAM" id="SSF75217">
    <property type="entry name" value="alpha/beta knot"/>
    <property type="match status" value="1"/>
</dbReference>
<sequence length="171" mass="18861">MRSSRKWGGCRARVVYLDEPSPRSLLRAGMVAVSSLLLSDSIRRWVCVELLVWTETSSERRPLTLRIDGSRVRWLRADEPSLLGVLRNAIARGGWPGIRVETGNSISDLGGCVDAEEVLAGSVCGECILVRGQRIGLKPWWLVAATMVAYDERCLRGCGDAEDRHHSLGDS</sequence>
<name>A0A832ZT72_9CREN</name>
<protein>
    <submittedName>
        <fullName evidence="1">Uncharacterized protein</fullName>
    </submittedName>
</protein>
<reference evidence="1" key="1">
    <citation type="journal article" date="2020" name="ISME J.">
        <title>Gammaproteobacteria mediating utilization of methyl-, sulfur- and petroleum organic compounds in deep ocean hydrothermal plumes.</title>
        <authorList>
            <person name="Zhou Z."/>
            <person name="Liu Y."/>
            <person name="Pan J."/>
            <person name="Cron B.R."/>
            <person name="Toner B.M."/>
            <person name="Anantharaman K."/>
            <person name="Breier J.A."/>
            <person name="Dick G.J."/>
            <person name="Li M."/>
        </authorList>
    </citation>
    <scope>NUCLEOTIDE SEQUENCE</scope>
    <source>
        <strain evidence="1">SZUA-1523</strain>
    </source>
</reference>
<organism evidence="1 2">
    <name type="scientific">Pyrodictium delaneyi</name>
    <dbReference type="NCBI Taxonomy" id="1273541"/>
    <lineage>
        <taxon>Archaea</taxon>
        <taxon>Thermoproteota</taxon>
        <taxon>Thermoprotei</taxon>
        <taxon>Desulfurococcales</taxon>
        <taxon>Pyrodictiaceae</taxon>
        <taxon>Pyrodictium</taxon>
    </lineage>
</organism>
<evidence type="ECO:0000313" key="2">
    <source>
        <dbReference type="Proteomes" id="UP000600071"/>
    </source>
</evidence>
<dbReference type="InterPro" id="IPR029028">
    <property type="entry name" value="Alpha/beta_knot_MTases"/>
</dbReference>
<gene>
    <name evidence="1" type="ORF">EYH50_02900</name>
</gene>
<dbReference type="AlphaFoldDB" id="A0A832ZT72"/>
<dbReference type="InterPro" id="IPR029026">
    <property type="entry name" value="tRNA_m1G_MTases_N"/>
</dbReference>